<sequence>MPWHLCSVASVSITRRESCSAIHQLSYPTTSLQLLDYDANCAPTDRHRLFKALLRLSANSELYPRCFTLTDLGHEKLVAGGSFSDVYMGHLGGQCVGVKMMRVFGDSNIDAALKSFGREAIIWRQLSHPNLLPFYGLDKFRQRLCLVSPWMEKGHLGGFLKKEICETDRLLSLILDIALGLKHLHAMGVVHGDLKADNVLVTSSGRACIADFGLASITSSMSSIQFTPPSKASRGGSMRYQAPELHRGGYNDLRSDLYGFACVVYELLAGTVPFSELPSEMAVMFAVLEGRRPSCPPSCSGTPALEGLWALLQDCWHADPETRPTAARVVERLRGDVGASESSIQSESDWDCTSTSRFRRLLLGKQPLPMLVEFENMVSGTGKQSLALKPGSFSFSF</sequence>
<dbReference type="Pfam" id="PF07714">
    <property type="entry name" value="PK_Tyr_Ser-Thr"/>
    <property type="match status" value="1"/>
</dbReference>
<protein>
    <submittedName>
        <fullName evidence="2">Kinase-like domain-containing protein</fullName>
    </submittedName>
</protein>
<evidence type="ECO:0000313" key="2">
    <source>
        <dbReference type="EMBL" id="KAJ7614073.1"/>
    </source>
</evidence>
<feature type="domain" description="Protein kinase" evidence="1">
    <location>
        <begin position="72"/>
        <end position="344"/>
    </location>
</feature>
<dbReference type="AlphaFoldDB" id="A0AAD7B8V9"/>
<dbReference type="PROSITE" id="PS00108">
    <property type="entry name" value="PROTEIN_KINASE_ST"/>
    <property type="match status" value="1"/>
</dbReference>
<comment type="caution">
    <text evidence="2">The sequence shown here is derived from an EMBL/GenBank/DDBJ whole genome shotgun (WGS) entry which is preliminary data.</text>
</comment>
<dbReference type="Proteomes" id="UP001221142">
    <property type="component" value="Unassembled WGS sequence"/>
</dbReference>
<dbReference type="InterPro" id="IPR008271">
    <property type="entry name" value="Ser/Thr_kinase_AS"/>
</dbReference>
<proteinExistence type="predicted"/>
<dbReference type="SUPFAM" id="SSF56112">
    <property type="entry name" value="Protein kinase-like (PK-like)"/>
    <property type="match status" value="1"/>
</dbReference>
<gene>
    <name evidence="2" type="ORF">FB45DRAFT_758810</name>
</gene>
<dbReference type="SMART" id="SM00220">
    <property type="entry name" value="S_TKc"/>
    <property type="match status" value="1"/>
</dbReference>
<dbReference type="EMBL" id="JARKIF010000027">
    <property type="protein sequence ID" value="KAJ7614073.1"/>
    <property type="molecule type" value="Genomic_DNA"/>
</dbReference>
<dbReference type="PROSITE" id="PS50011">
    <property type="entry name" value="PROTEIN_KINASE_DOM"/>
    <property type="match status" value="1"/>
</dbReference>
<evidence type="ECO:0000313" key="3">
    <source>
        <dbReference type="Proteomes" id="UP001221142"/>
    </source>
</evidence>
<evidence type="ECO:0000259" key="1">
    <source>
        <dbReference type="PROSITE" id="PS50011"/>
    </source>
</evidence>
<reference evidence="2" key="1">
    <citation type="submission" date="2023-03" db="EMBL/GenBank/DDBJ databases">
        <title>Massive genome expansion in bonnet fungi (Mycena s.s.) driven by repeated elements and novel gene families across ecological guilds.</title>
        <authorList>
            <consortium name="Lawrence Berkeley National Laboratory"/>
            <person name="Harder C.B."/>
            <person name="Miyauchi S."/>
            <person name="Viragh M."/>
            <person name="Kuo A."/>
            <person name="Thoen E."/>
            <person name="Andreopoulos B."/>
            <person name="Lu D."/>
            <person name="Skrede I."/>
            <person name="Drula E."/>
            <person name="Henrissat B."/>
            <person name="Morin E."/>
            <person name="Kohler A."/>
            <person name="Barry K."/>
            <person name="LaButti K."/>
            <person name="Morin E."/>
            <person name="Salamov A."/>
            <person name="Lipzen A."/>
            <person name="Mereny Z."/>
            <person name="Hegedus B."/>
            <person name="Baldrian P."/>
            <person name="Stursova M."/>
            <person name="Weitz H."/>
            <person name="Taylor A."/>
            <person name="Grigoriev I.V."/>
            <person name="Nagy L.G."/>
            <person name="Martin F."/>
            <person name="Kauserud H."/>
        </authorList>
    </citation>
    <scope>NUCLEOTIDE SEQUENCE</scope>
    <source>
        <strain evidence="2">9284</strain>
    </source>
</reference>
<dbReference type="GO" id="GO:0005524">
    <property type="term" value="F:ATP binding"/>
    <property type="evidence" value="ECO:0007669"/>
    <property type="project" value="InterPro"/>
</dbReference>
<organism evidence="2 3">
    <name type="scientific">Roridomyces roridus</name>
    <dbReference type="NCBI Taxonomy" id="1738132"/>
    <lineage>
        <taxon>Eukaryota</taxon>
        <taxon>Fungi</taxon>
        <taxon>Dikarya</taxon>
        <taxon>Basidiomycota</taxon>
        <taxon>Agaricomycotina</taxon>
        <taxon>Agaricomycetes</taxon>
        <taxon>Agaricomycetidae</taxon>
        <taxon>Agaricales</taxon>
        <taxon>Marasmiineae</taxon>
        <taxon>Mycenaceae</taxon>
        <taxon>Roridomyces</taxon>
    </lineage>
</organism>
<name>A0AAD7B8V9_9AGAR</name>
<dbReference type="GO" id="GO:0004674">
    <property type="term" value="F:protein serine/threonine kinase activity"/>
    <property type="evidence" value="ECO:0007669"/>
    <property type="project" value="TreeGrafter"/>
</dbReference>
<dbReference type="Gene3D" id="1.10.510.10">
    <property type="entry name" value="Transferase(Phosphotransferase) domain 1"/>
    <property type="match status" value="1"/>
</dbReference>
<keyword evidence="2" id="KW-0418">Kinase</keyword>
<dbReference type="InterPro" id="IPR051681">
    <property type="entry name" value="Ser/Thr_Kinases-Pseudokinases"/>
</dbReference>
<dbReference type="InterPro" id="IPR000719">
    <property type="entry name" value="Prot_kinase_dom"/>
</dbReference>
<dbReference type="InterPro" id="IPR001245">
    <property type="entry name" value="Ser-Thr/Tyr_kinase_cat_dom"/>
</dbReference>
<dbReference type="PANTHER" id="PTHR44329">
    <property type="entry name" value="SERINE/THREONINE-PROTEIN KINASE TNNI3K-RELATED"/>
    <property type="match status" value="1"/>
</dbReference>
<keyword evidence="3" id="KW-1185">Reference proteome</keyword>
<dbReference type="InterPro" id="IPR011009">
    <property type="entry name" value="Kinase-like_dom_sf"/>
</dbReference>
<keyword evidence="2" id="KW-0808">Transferase</keyword>
<accession>A0AAD7B8V9</accession>